<dbReference type="AlphaFoldDB" id="A0AAD3XVC3"/>
<evidence type="ECO:0000313" key="5">
    <source>
        <dbReference type="EMBL" id="GMH17611.1"/>
    </source>
</evidence>
<protein>
    <submittedName>
        <fullName evidence="5">Uncharacterized protein</fullName>
    </submittedName>
</protein>
<keyword evidence="1" id="KW-0853">WD repeat</keyword>
<dbReference type="InterPro" id="IPR000009">
    <property type="entry name" value="PP2A_PR55"/>
</dbReference>
<proteinExistence type="predicted"/>
<feature type="compositionally biased region" description="Polar residues" evidence="3">
    <location>
        <begin position="99"/>
        <end position="108"/>
    </location>
</feature>
<dbReference type="PANTHER" id="PTHR34364">
    <property type="entry name" value="WAS/WASL-INTERACTING FAMILY PROTEIN"/>
    <property type="match status" value="1"/>
</dbReference>
<dbReference type="GO" id="GO:0000159">
    <property type="term" value="C:protein phosphatase type 2A complex"/>
    <property type="evidence" value="ECO:0007669"/>
    <property type="project" value="InterPro"/>
</dbReference>
<feature type="transmembrane region" description="Helical" evidence="4">
    <location>
        <begin position="66"/>
        <end position="84"/>
    </location>
</feature>
<dbReference type="PANTHER" id="PTHR34364:SF1">
    <property type="entry name" value="WAS_WASL-INTERACTING FAMILY PROTEIN"/>
    <property type="match status" value="1"/>
</dbReference>
<keyword evidence="4" id="KW-1133">Transmembrane helix</keyword>
<feature type="region of interest" description="Disordered" evidence="3">
    <location>
        <begin position="91"/>
        <end position="125"/>
    </location>
</feature>
<dbReference type="PRINTS" id="PR00600">
    <property type="entry name" value="PP2APR55"/>
</dbReference>
<sequence length="389" mass="43578">MGEAPKLYVNKPRKAHARQPQQQQQLKSKEMPSSASTSADSSSMAGQGSVKPPAPPRESFARRYKFLWPLLLTVNLAVGAYLFMRTKKKDVGEEDAPNAGSSSFSHTAAPTPPVPENPSLPLPVAEPLKLPEPIPENQQHKLFEWMLEEKRKIKPKDADEKKRIGEEKAILKSSFVQVYSDYLGRIDWERVCLAFMVYEIGYCVEMCTHVALCGNDMGKLGLDTKGQPLTGYNTIIQPFPTLTQHHESCCCCHRQIIQLFEQQLVLIWRSSITPYACGSCTLPNLLISFTGSSPSVHQREENTERNGDGETFISADDLRINPWNLETGCQRFNIVDVKPPNMEDLTGKVWQAASSLWWSLPNSRRDEGNGQFVALNDGNGWVEKVLFLG</sequence>
<evidence type="ECO:0000256" key="3">
    <source>
        <dbReference type="SAM" id="MobiDB-lite"/>
    </source>
</evidence>
<dbReference type="GO" id="GO:0019888">
    <property type="term" value="F:protein phosphatase regulator activity"/>
    <property type="evidence" value="ECO:0007669"/>
    <property type="project" value="InterPro"/>
</dbReference>
<accession>A0AAD3XVC3</accession>
<gene>
    <name evidence="5" type="ORF">Nepgr_019452</name>
</gene>
<evidence type="ECO:0000256" key="4">
    <source>
        <dbReference type="SAM" id="Phobius"/>
    </source>
</evidence>
<evidence type="ECO:0000256" key="2">
    <source>
        <dbReference type="ARBA" id="ARBA00022737"/>
    </source>
</evidence>
<keyword evidence="4" id="KW-0472">Membrane</keyword>
<dbReference type="Proteomes" id="UP001279734">
    <property type="component" value="Unassembled WGS sequence"/>
</dbReference>
<organism evidence="5 6">
    <name type="scientific">Nepenthes gracilis</name>
    <name type="common">Slender pitcher plant</name>
    <dbReference type="NCBI Taxonomy" id="150966"/>
    <lineage>
        <taxon>Eukaryota</taxon>
        <taxon>Viridiplantae</taxon>
        <taxon>Streptophyta</taxon>
        <taxon>Embryophyta</taxon>
        <taxon>Tracheophyta</taxon>
        <taxon>Spermatophyta</taxon>
        <taxon>Magnoliopsida</taxon>
        <taxon>eudicotyledons</taxon>
        <taxon>Gunneridae</taxon>
        <taxon>Pentapetalae</taxon>
        <taxon>Caryophyllales</taxon>
        <taxon>Nepenthaceae</taxon>
        <taxon>Nepenthes</taxon>
    </lineage>
</organism>
<dbReference type="EMBL" id="BSYO01000018">
    <property type="protein sequence ID" value="GMH17611.1"/>
    <property type="molecule type" value="Genomic_DNA"/>
</dbReference>
<feature type="compositionally biased region" description="Pro residues" evidence="3">
    <location>
        <begin position="110"/>
        <end position="121"/>
    </location>
</feature>
<feature type="compositionally biased region" description="Low complexity" evidence="3">
    <location>
        <begin position="33"/>
        <end position="45"/>
    </location>
</feature>
<evidence type="ECO:0000256" key="1">
    <source>
        <dbReference type="ARBA" id="ARBA00022574"/>
    </source>
</evidence>
<evidence type="ECO:0000313" key="6">
    <source>
        <dbReference type="Proteomes" id="UP001279734"/>
    </source>
</evidence>
<keyword evidence="6" id="KW-1185">Reference proteome</keyword>
<comment type="caution">
    <text evidence="5">The sequence shown here is derived from an EMBL/GenBank/DDBJ whole genome shotgun (WGS) entry which is preliminary data.</text>
</comment>
<reference evidence="5" key="1">
    <citation type="submission" date="2023-05" db="EMBL/GenBank/DDBJ databases">
        <title>Nepenthes gracilis genome sequencing.</title>
        <authorList>
            <person name="Fukushima K."/>
        </authorList>
    </citation>
    <scope>NUCLEOTIDE SEQUENCE</scope>
    <source>
        <strain evidence="5">SING2019-196</strain>
    </source>
</reference>
<keyword evidence="4" id="KW-0812">Transmembrane</keyword>
<name>A0AAD3XVC3_NEPGR</name>
<feature type="region of interest" description="Disordered" evidence="3">
    <location>
        <begin position="1"/>
        <end position="56"/>
    </location>
</feature>
<keyword evidence="2" id="KW-0677">Repeat</keyword>